<dbReference type="CDD" id="cd05117">
    <property type="entry name" value="STKc_CAMK"/>
    <property type="match status" value="1"/>
</dbReference>
<dbReference type="FunFam" id="1.10.510.10:FF:000571">
    <property type="entry name" value="Maternal embryonic leucine zipper kinase"/>
    <property type="match status" value="1"/>
</dbReference>
<evidence type="ECO:0000313" key="7">
    <source>
        <dbReference type="Proteomes" id="UP000751190"/>
    </source>
</evidence>
<keyword evidence="4" id="KW-0808">Transferase</keyword>
<evidence type="ECO:0000259" key="5">
    <source>
        <dbReference type="PROSITE" id="PS50011"/>
    </source>
</evidence>
<evidence type="ECO:0000256" key="2">
    <source>
        <dbReference type="ARBA" id="ARBA00022840"/>
    </source>
</evidence>
<dbReference type="InterPro" id="IPR000719">
    <property type="entry name" value="Prot_kinase_dom"/>
</dbReference>
<keyword evidence="2 3" id="KW-0067">ATP-binding</keyword>
<organism evidence="6 7">
    <name type="scientific">Diacronema lutheri</name>
    <name type="common">Unicellular marine alga</name>
    <name type="synonym">Monochrysis lutheri</name>
    <dbReference type="NCBI Taxonomy" id="2081491"/>
    <lineage>
        <taxon>Eukaryota</taxon>
        <taxon>Haptista</taxon>
        <taxon>Haptophyta</taxon>
        <taxon>Pavlovophyceae</taxon>
        <taxon>Pavlovales</taxon>
        <taxon>Pavlovaceae</taxon>
        <taxon>Diacronema</taxon>
    </lineage>
</organism>
<dbReference type="SUPFAM" id="SSF56112">
    <property type="entry name" value="Protein kinase-like (PK-like)"/>
    <property type="match status" value="1"/>
</dbReference>
<dbReference type="OrthoDB" id="10260894at2759"/>
<dbReference type="AlphaFoldDB" id="A0A8J6C442"/>
<gene>
    <name evidence="6" type="ORF">KFE25_006607</name>
</gene>
<evidence type="ECO:0000256" key="3">
    <source>
        <dbReference type="PROSITE-ProRule" id="PRU10141"/>
    </source>
</evidence>
<comment type="caution">
    <text evidence="6">The sequence shown here is derived from an EMBL/GenBank/DDBJ whole genome shotgun (WGS) entry which is preliminary data.</text>
</comment>
<sequence length="338" mass="37001">MPVEPGEVQLMMGVQKRVRALSDVVCGDISELYKMGSELGFGRFSTVRAAESLGTGKRFALKVVENESLNDDENLVALEQEVKILRMLEHPYVVKLKEVVTTPDRTYLSMELLNGGELFEKIVEVGSFPEPEAAVVFARLVAAVDFLHARDVVHRDLKPENILFVEGKERIPTDIKVIDFGYAGIWSADAQLTGLCGTPDYVAPEILSWYDVTAETPGVAYGKPSDVWSLGVLLYVLLSGCAPFAADEEDELLRKVAAAQYAFPEREWRAVSADAKDLIARALVGDPAKRITLAEVKEHAWCKAAVQSVAAELKASGVGRTAVRTRRDDSGACECLVQ</sequence>
<dbReference type="InterPro" id="IPR011009">
    <property type="entry name" value="Kinase-like_dom_sf"/>
</dbReference>
<protein>
    <recommendedName>
        <fullName evidence="5">Protein kinase domain-containing protein</fullName>
    </recommendedName>
</protein>
<dbReference type="PANTHER" id="PTHR24347">
    <property type="entry name" value="SERINE/THREONINE-PROTEIN KINASE"/>
    <property type="match status" value="1"/>
</dbReference>
<dbReference type="Pfam" id="PF00069">
    <property type="entry name" value="Pkinase"/>
    <property type="match status" value="1"/>
</dbReference>
<dbReference type="Proteomes" id="UP000751190">
    <property type="component" value="Unassembled WGS sequence"/>
</dbReference>
<accession>A0A8J6C442</accession>
<dbReference type="PROSITE" id="PS00108">
    <property type="entry name" value="PROTEIN_KINASE_ST"/>
    <property type="match status" value="1"/>
</dbReference>
<proteinExistence type="inferred from homology"/>
<dbReference type="InterPro" id="IPR017441">
    <property type="entry name" value="Protein_kinase_ATP_BS"/>
</dbReference>
<dbReference type="GO" id="GO:0004674">
    <property type="term" value="F:protein serine/threonine kinase activity"/>
    <property type="evidence" value="ECO:0007669"/>
    <property type="project" value="UniProtKB-KW"/>
</dbReference>
<dbReference type="OMA" id="HNMERAR"/>
<comment type="similarity">
    <text evidence="4">Belongs to the protein kinase superfamily.</text>
</comment>
<feature type="binding site" evidence="3">
    <location>
        <position position="62"/>
    </location>
    <ligand>
        <name>ATP</name>
        <dbReference type="ChEBI" id="CHEBI:30616"/>
    </ligand>
</feature>
<feature type="domain" description="Protein kinase" evidence="5">
    <location>
        <begin position="33"/>
        <end position="302"/>
    </location>
</feature>
<dbReference type="SMART" id="SM00220">
    <property type="entry name" value="S_TKc"/>
    <property type="match status" value="1"/>
</dbReference>
<dbReference type="EMBL" id="JAGTXO010000091">
    <property type="protein sequence ID" value="KAG8456995.1"/>
    <property type="molecule type" value="Genomic_DNA"/>
</dbReference>
<keyword evidence="4" id="KW-0418">Kinase</keyword>
<dbReference type="Gene3D" id="1.10.510.10">
    <property type="entry name" value="Transferase(Phosphotransferase) domain 1"/>
    <property type="match status" value="1"/>
</dbReference>
<dbReference type="PROSITE" id="PS50011">
    <property type="entry name" value="PROTEIN_KINASE_DOM"/>
    <property type="match status" value="1"/>
</dbReference>
<keyword evidence="4" id="KW-0723">Serine/threonine-protein kinase</keyword>
<keyword evidence="1 3" id="KW-0547">Nucleotide-binding</keyword>
<dbReference type="GO" id="GO:0005524">
    <property type="term" value="F:ATP binding"/>
    <property type="evidence" value="ECO:0007669"/>
    <property type="project" value="UniProtKB-UniRule"/>
</dbReference>
<dbReference type="InterPro" id="IPR008271">
    <property type="entry name" value="Ser/Thr_kinase_AS"/>
</dbReference>
<reference evidence="6" key="1">
    <citation type="submission" date="2021-05" db="EMBL/GenBank/DDBJ databases">
        <title>The genome of the haptophyte Pavlova lutheri (Diacronema luteri, Pavlovales) - a model for lipid biosynthesis in eukaryotic algae.</title>
        <authorList>
            <person name="Hulatt C.J."/>
            <person name="Posewitz M.C."/>
        </authorList>
    </citation>
    <scope>NUCLEOTIDE SEQUENCE</scope>
    <source>
        <strain evidence="6">NIVA-4/92</strain>
    </source>
</reference>
<name>A0A8J6C442_DIALT</name>
<evidence type="ECO:0000256" key="1">
    <source>
        <dbReference type="ARBA" id="ARBA00022741"/>
    </source>
</evidence>
<keyword evidence="7" id="KW-1185">Reference proteome</keyword>
<dbReference type="PROSITE" id="PS00107">
    <property type="entry name" value="PROTEIN_KINASE_ATP"/>
    <property type="match status" value="1"/>
</dbReference>
<evidence type="ECO:0000256" key="4">
    <source>
        <dbReference type="RuleBase" id="RU000304"/>
    </source>
</evidence>
<evidence type="ECO:0000313" key="6">
    <source>
        <dbReference type="EMBL" id="KAG8456995.1"/>
    </source>
</evidence>